<dbReference type="AlphaFoldDB" id="A0A167KD54"/>
<evidence type="ECO:0000313" key="2">
    <source>
        <dbReference type="Proteomes" id="UP000076738"/>
    </source>
</evidence>
<dbReference type="Proteomes" id="UP000076738">
    <property type="component" value="Unassembled WGS sequence"/>
</dbReference>
<organism evidence="1 2">
    <name type="scientific">Calocera viscosa (strain TUFC12733)</name>
    <dbReference type="NCBI Taxonomy" id="1330018"/>
    <lineage>
        <taxon>Eukaryota</taxon>
        <taxon>Fungi</taxon>
        <taxon>Dikarya</taxon>
        <taxon>Basidiomycota</taxon>
        <taxon>Agaricomycotina</taxon>
        <taxon>Dacrymycetes</taxon>
        <taxon>Dacrymycetales</taxon>
        <taxon>Dacrymycetaceae</taxon>
        <taxon>Calocera</taxon>
    </lineage>
</organism>
<evidence type="ECO:0000313" key="1">
    <source>
        <dbReference type="EMBL" id="KZO94519.1"/>
    </source>
</evidence>
<reference evidence="1 2" key="1">
    <citation type="journal article" date="2016" name="Mol. Biol. Evol.">
        <title>Comparative Genomics of Early-Diverging Mushroom-Forming Fungi Provides Insights into the Origins of Lignocellulose Decay Capabilities.</title>
        <authorList>
            <person name="Nagy L.G."/>
            <person name="Riley R."/>
            <person name="Tritt A."/>
            <person name="Adam C."/>
            <person name="Daum C."/>
            <person name="Floudas D."/>
            <person name="Sun H."/>
            <person name="Yadav J.S."/>
            <person name="Pangilinan J."/>
            <person name="Larsson K.H."/>
            <person name="Matsuura K."/>
            <person name="Barry K."/>
            <person name="Labutti K."/>
            <person name="Kuo R."/>
            <person name="Ohm R.A."/>
            <person name="Bhattacharya S.S."/>
            <person name="Shirouzu T."/>
            <person name="Yoshinaga Y."/>
            <person name="Martin F.M."/>
            <person name="Grigoriev I.V."/>
            <person name="Hibbett D.S."/>
        </authorList>
    </citation>
    <scope>NUCLEOTIDE SEQUENCE [LARGE SCALE GENOMIC DNA]</scope>
    <source>
        <strain evidence="1 2">TUFC12733</strain>
    </source>
</reference>
<protein>
    <submittedName>
        <fullName evidence="1">Uncharacterized protein</fullName>
    </submittedName>
</protein>
<sequence length="161" mass="18117">MPADSALLEGSAWPGARCGRTTRAVVVFLAFDRNMENSFTYCRPCSVWTAVRQGTALAQRPALRSRLICHREGDCQACAAACIYRACMLPLWYFERSLSEKGFAGIHALPMCQALYVSWSLHPSRLQVSSSSVVHVMARVHRPLLRKVRSQRTHTRPVRRA</sequence>
<dbReference type="EMBL" id="KV417294">
    <property type="protein sequence ID" value="KZO94519.1"/>
    <property type="molecule type" value="Genomic_DNA"/>
</dbReference>
<proteinExistence type="predicted"/>
<name>A0A167KD54_CALVF</name>
<accession>A0A167KD54</accession>
<keyword evidence="2" id="KW-1185">Reference proteome</keyword>
<gene>
    <name evidence="1" type="ORF">CALVIDRAFT_204878</name>
</gene>